<dbReference type="OrthoDB" id="9763792at2"/>
<gene>
    <name evidence="9" type="ORF">SAMN02745124_02707</name>
</gene>
<dbReference type="PANTHER" id="PTHR32071">
    <property type="entry name" value="TRANSCRIPTIONAL REGULATORY PROTEIN"/>
    <property type="match status" value="1"/>
</dbReference>
<dbReference type="SUPFAM" id="SSF52172">
    <property type="entry name" value="CheY-like"/>
    <property type="match status" value="1"/>
</dbReference>
<dbReference type="InterPro" id="IPR025944">
    <property type="entry name" value="Sigma_54_int_dom_CS"/>
</dbReference>
<protein>
    <submittedName>
        <fullName evidence="9">Two component transcriptional regulator, Fis family</fullName>
    </submittedName>
</protein>
<keyword evidence="10" id="KW-1185">Reference proteome</keyword>
<accession>A0A1M5X2H3</accession>
<keyword evidence="3" id="KW-0805">Transcription regulation</keyword>
<dbReference type="InterPro" id="IPR009057">
    <property type="entry name" value="Homeodomain-like_sf"/>
</dbReference>
<keyword evidence="2" id="KW-0067">ATP-binding</keyword>
<reference evidence="9 10" key="1">
    <citation type="submission" date="2016-11" db="EMBL/GenBank/DDBJ databases">
        <authorList>
            <person name="Jaros S."/>
            <person name="Januszkiewicz K."/>
            <person name="Wedrychowicz H."/>
        </authorList>
    </citation>
    <scope>NUCLEOTIDE SEQUENCE [LARGE SCALE GENOMIC DNA]</scope>
    <source>
        <strain evidence="9 10">DSM 9705</strain>
    </source>
</reference>
<evidence type="ECO:0000256" key="5">
    <source>
        <dbReference type="ARBA" id="ARBA00023163"/>
    </source>
</evidence>
<dbReference type="SMART" id="SM00448">
    <property type="entry name" value="REC"/>
    <property type="match status" value="1"/>
</dbReference>
<dbReference type="InterPro" id="IPR001789">
    <property type="entry name" value="Sig_transdc_resp-reg_receiver"/>
</dbReference>
<dbReference type="InterPro" id="IPR027417">
    <property type="entry name" value="P-loop_NTPase"/>
</dbReference>
<evidence type="ECO:0000313" key="9">
    <source>
        <dbReference type="EMBL" id="SHH93989.1"/>
    </source>
</evidence>
<dbReference type="STRING" id="1121409.SAMN02745124_02707"/>
<dbReference type="GO" id="GO:0000160">
    <property type="term" value="P:phosphorelay signal transduction system"/>
    <property type="evidence" value="ECO:0007669"/>
    <property type="project" value="InterPro"/>
</dbReference>
<dbReference type="Pfam" id="PF00158">
    <property type="entry name" value="Sigma54_activat"/>
    <property type="match status" value="1"/>
</dbReference>
<dbReference type="Pfam" id="PF00072">
    <property type="entry name" value="Response_reg"/>
    <property type="match status" value="1"/>
</dbReference>
<dbReference type="InterPro" id="IPR003593">
    <property type="entry name" value="AAA+_ATPase"/>
</dbReference>
<dbReference type="SMART" id="SM00382">
    <property type="entry name" value="AAA"/>
    <property type="match status" value="1"/>
</dbReference>
<dbReference type="InterPro" id="IPR058031">
    <property type="entry name" value="AAA_lid_NorR"/>
</dbReference>
<dbReference type="GO" id="GO:0005524">
    <property type="term" value="F:ATP binding"/>
    <property type="evidence" value="ECO:0007669"/>
    <property type="project" value="UniProtKB-KW"/>
</dbReference>
<dbReference type="Gene3D" id="3.40.50.300">
    <property type="entry name" value="P-loop containing nucleotide triphosphate hydrolases"/>
    <property type="match status" value="1"/>
</dbReference>
<dbReference type="PANTHER" id="PTHR32071:SF117">
    <property type="entry name" value="PTS-DEPENDENT DIHYDROXYACETONE KINASE OPERON REGULATORY PROTEIN-RELATED"/>
    <property type="match status" value="1"/>
</dbReference>
<dbReference type="EMBL" id="FQXS01000016">
    <property type="protein sequence ID" value="SHH93989.1"/>
    <property type="molecule type" value="Genomic_DNA"/>
</dbReference>
<dbReference type="PROSITE" id="PS50110">
    <property type="entry name" value="RESPONSE_REGULATORY"/>
    <property type="match status" value="1"/>
</dbReference>
<dbReference type="InterPro" id="IPR002078">
    <property type="entry name" value="Sigma_54_int"/>
</dbReference>
<organism evidence="9 10">
    <name type="scientific">Desulfofustis glycolicus DSM 9705</name>
    <dbReference type="NCBI Taxonomy" id="1121409"/>
    <lineage>
        <taxon>Bacteria</taxon>
        <taxon>Pseudomonadati</taxon>
        <taxon>Thermodesulfobacteriota</taxon>
        <taxon>Desulfobulbia</taxon>
        <taxon>Desulfobulbales</taxon>
        <taxon>Desulfocapsaceae</taxon>
        <taxon>Desulfofustis</taxon>
    </lineage>
</organism>
<dbReference type="SUPFAM" id="SSF52540">
    <property type="entry name" value="P-loop containing nucleoside triphosphate hydrolases"/>
    <property type="match status" value="1"/>
</dbReference>
<evidence type="ECO:0000256" key="6">
    <source>
        <dbReference type="PROSITE-ProRule" id="PRU00169"/>
    </source>
</evidence>
<keyword evidence="1" id="KW-0547">Nucleotide-binding</keyword>
<proteinExistence type="predicted"/>
<name>A0A1M5X2H3_9BACT</name>
<keyword evidence="4" id="KW-0238">DNA-binding</keyword>
<dbReference type="CDD" id="cd00009">
    <property type="entry name" value="AAA"/>
    <property type="match status" value="1"/>
</dbReference>
<evidence type="ECO:0000256" key="2">
    <source>
        <dbReference type="ARBA" id="ARBA00022840"/>
    </source>
</evidence>
<evidence type="ECO:0000313" key="10">
    <source>
        <dbReference type="Proteomes" id="UP000184139"/>
    </source>
</evidence>
<dbReference type="Pfam" id="PF25601">
    <property type="entry name" value="AAA_lid_14"/>
    <property type="match status" value="1"/>
</dbReference>
<feature type="modified residue" description="4-aspartylphosphate" evidence="6">
    <location>
        <position position="70"/>
    </location>
</feature>
<dbReference type="FunFam" id="3.40.50.300:FF:000006">
    <property type="entry name" value="DNA-binding transcriptional regulator NtrC"/>
    <property type="match status" value="1"/>
</dbReference>
<dbReference type="Gene3D" id="1.10.10.60">
    <property type="entry name" value="Homeodomain-like"/>
    <property type="match status" value="1"/>
</dbReference>
<evidence type="ECO:0000256" key="4">
    <source>
        <dbReference type="ARBA" id="ARBA00023125"/>
    </source>
</evidence>
<keyword evidence="5" id="KW-0804">Transcription</keyword>
<feature type="domain" description="Response regulatory" evidence="8">
    <location>
        <begin position="19"/>
        <end position="135"/>
    </location>
</feature>
<dbReference type="AlphaFoldDB" id="A0A1M5X2H3"/>
<dbReference type="InterPro" id="IPR011006">
    <property type="entry name" value="CheY-like_superfamily"/>
</dbReference>
<dbReference type="Proteomes" id="UP000184139">
    <property type="component" value="Unassembled WGS sequence"/>
</dbReference>
<dbReference type="SUPFAM" id="SSF46689">
    <property type="entry name" value="Homeodomain-like"/>
    <property type="match status" value="1"/>
</dbReference>
<evidence type="ECO:0000259" key="7">
    <source>
        <dbReference type="PROSITE" id="PS50045"/>
    </source>
</evidence>
<dbReference type="GO" id="GO:0006355">
    <property type="term" value="P:regulation of DNA-templated transcription"/>
    <property type="evidence" value="ECO:0007669"/>
    <property type="project" value="InterPro"/>
</dbReference>
<sequence>MTGSEMKSPQTSEEAIAIRMVIVDDEQDFAQGLARLITGNFPRIRVAVCTSGKQALQEMAERPAQLMITDLRMPEMGGMHLLAETLKHHPDISVVVLSAYGTVETAVQALHNGAYDFLTKPIEPEHLFRVVEKGLERSRLLRENSRLQQVVIRQDTREELVGEGPAIQRLRSTITTVARSEYTVLIRGESGTGKEVTARLIHRFGPRAAKPFLAVDCPSIPENLLESELFGYVKGAFTGADRDHRGLFVAADGGTIHLDEIGDISPPIQAKLLRCLQHGEVRPIGSSQTCHVDVRVIASTNRDLEAAMKSGLFREDLFYRLNVLSITIPPIRDRIEDIPLLARHLLNCACREAGISEPEMTPDVMQWLSNRPWPGNVRELQNVIRRLSVFCNGELIDMDLVRRVFNTSHMPQAQATDEHRSGQPPASYKDAKATVVNAFTLNYVEQLLTATGGNVSEAARIAGLSRVALQKIFARLGIDVASYRGHSTQADALNTNGKHR</sequence>
<dbReference type="PROSITE" id="PS50045">
    <property type="entry name" value="SIGMA54_INTERACT_4"/>
    <property type="match status" value="1"/>
</dbReference>
<dbReference type="Gene3D" id="1.10.8.60">
    <property type="match status" value="1"/>
</dbReference>
<keyword evidence="6" id="KW-0597">Phosphoprotein</keyword>
<dbReference type="InterPro" id="IPR002197">
    <property type="entry name" value="HTH_Fis"/>
</dbReference>
<feature type="domain" description="Sigma-54 factor interaction" evidence="7">
    <location>
        <begin position="160"/>
        <end position="389"/>
    </location>
</feature>
<dbReference type="GO" id="GO:0043565">
    <property type="term" value="F:sequence-specific DNA binding"/>
    <property type="evidence" value="ECO:0007669"/>
    <property type="project" value="InterPro"/>
</dbReference>
<dbReference type="Gene3D" id="3.40.50.2300">
    <property type="match status" value="1"/>
</dbReference>
<dbReference type="PROSITE" id="PS00688">
    <property type="entry name" value="SIGMA54_INTERACT_3"/>
    <property type="match status" value="1"/>
</dbReference>
<evidence type="ECO:0000259" key="8">
    <source>
        <dbReference type="PROSITE" id="PS50110"/>
    </source>
</evidence>
<dbReference type="PRINTS" id="PR01590">
    <property type="entry name" value="HTHFIS"/>
</dbReference>
<evidence type="ECO:0000256" key="1">
    <source>
        <dbReference type="ARBA" id="ARBA00022741"/>
    </source>
</evidence>
<evidence type="ECO:0000256" key="3">
    <source>
        <dbReference type="ARBA" id="ARBA00023015"/>
    </source>
</evidence>